<dbReference type="InParanoid" id="K2RJR3"/>
<proteinExistence type="predicted"/>
<dbReference type="EMBL" id="AHHD01000335">
    <property type="protein sequence ID" value="EKG14893.1"/>
    <property type="molecule type" value="Genomic_DNA"/>
</dbReference>
<evidence type="ECO:0000313" key="1">
    <source>
        <dbReference type="EMBL" id="EKG14893.1"/>
    </source>
</evidence>
<accession>K2RJR3</accession>
<dbReference type="OrthoDB" id="432970at2759"/>
<dbReference type="Proteomes" id="UP000007129">
    <property type="component" value="Unassembled WGS sequence"/>
</dbReference>
<protein>
    <submittedName>
        <fullName evidence="1">Uncharacterized protein</fullName>
    </submittedName>
</protein>
<dbReference type="HOGENOM" id="CLU_2133989_0_0_1"/>
<evidence type="ECO:0000313" key="2">
    <source>
        <dbReference type="Proteomes" id="UP000007129"/>
    </source>
</evidence>
<organism evidence="1 2">
    <name type="scientific">Macrophomina phaseolina (strain MS6)</name>
    <name type="common">Charcoal rot fungus</name>
    <dbReference type="NCBI Taxonomy" id="1126212"/>
    <lineage>
        <taxon>Eukaryota</taxon>
        <taxon>Fungi</taxon>
        <taxon>Dikarya</taxon>
        <taxon>Ascomycota</taxon>
        <taxon>Pezizomycotina</taxon>
        <taxon>Dothideomycetes</taxon>
        <taxon>Dothideomycetes incertae sedis</taxon>
        <taxon>Botryosphaeriales</taxon>
        <taxon>Botryosphaeriaceae</taxon>
        <taxon>Macrophomina</taxon>
    </lineage>
</organism>
<name>K2RJR3_MACPH</name>
<sequence>MGAVNDALAGSRQYKSIGTTDAADSTMHTTSTKPMIFFGEGDNLSLSCRTDPILGFHLATAYAPLADSSPLNPNQAESLGLNSAVEAPRQQFWCSAFRSRSRHFVLRFFVGKL</sequence>
<reference evidence="1 2" key="1">
    <citation type="journal article" date="2012" name="BMC Genomics">
        <title>Tools to kill: Genome of one of the most destructive plant pathogenic fungi Macrophomina phaseolina.</title>
        <authorList>
            <person name="Islam M.S."/>
            <person name="Haque M.S."/>
            <person name="Islam M.M."/>
            <person name="Emdad E.M."/>
            <person name="Halim A."/>
            <person name="Hossen Q.M.M."/>
            <person name="Hossain M.Z."/>
            <person name="Ahmed B."/>
            <person name="Rahim S."/>
            <person name="Rahman M.S."/>
            <person name="Alam M.M."/>
            <person name="Hou S."/>
            <person name="Wan X."/>
            <person name="Saito J.A."/>
            <person name="Alam M."/>
        </authorList>
    </citation>
    <scope>NUCLEOTIDE SEQUENCE [LARGE SCALE GENOMIC DNA]</scope>
    <source>
        <strain evidence="1 2">MS6</strain>
    </source>
</reference>
<dbReference type="VEuPathDB" id="FungiDB:MPH_07933"/>
<dbReference type="STRING" id="1126212.K2RJR3"/>
<gene>
    <name evidence="1" type="ORF">MPH_07933</name>
</gene>
<dbReference type="AlphaFoldDB" id="K2RJR3"/>
<comment type="caution">
    <text evidence="1">The sequence shown here is derived from an EMBL/GenBank/DDBJ whole genome shotgun (WGS) entry which is preliminary data.</text>
</comment>